<protein>
    <submittedName>
        <fullName evidence="2">Uncharacterized protein</fullName>
    </submittedName>
</protein>
<name>A0ABC8TZR6_9AQUA</name>
<accession>A0ABC8TZR6</accession>
<keyword evidence="1" id="KW-0732">Signal</keyword>
<feature type="chain" id="PRO_5044799219" evidence="1">
    <location>
        <begin position="24"/>
        <end position="149"/>
    </location>
</feature>
<gene>
    <name evidence="2" type="ORF">ILEXP_LOCUS44803</name>
</gene>
<comment type="caution">
    <text evidence="2">The sequence shown here is derived from an EMBL/GenBank/DDBJ whole genome shotgun (WGS) entry which is preliminary data.</text>
</comment>
<evidence type="ECO:0000256" key="1">
    <source>
        <dbReference type="SAM" id="SignalP"/>
    </source>
</evidence>
<dbReference type="AlphaFoldDB" id="A0ABC8TZR6"/>
<proteinExistence type="predicted"/>
<evidence type="ECO:0000313" key="3">
    <source>
        <dbReference type="Proteomes" id="UP001642360"/>
    </source>
</evidence>
<evidence type="ECO:0000313" key="2">
    <source>
        <dbReference type="EMBL" id="CAK9175011.1"/>
    </source>
</evidence>
<keyword evidence="3" id="KW-1185">Reference proteome</keyword>
<reference evidence="2 3" key="1">
    <citation type="submission" date="2024-02" db="EMBL/GenBank/DDBJ databases">
        <authorList>
            <person name="Vignale AGUSTIN F."/>
            <person name="Sosa J E."/>
            <person name="Modenutti C."/>
        </authorList>
    </citation>
    <scope>NUCLEOTIDE SEQUENCE [LARGE SCALE GENOMIC DNA]</scope>
</reference>
<feature type="signal peptide" evidence="1">
    <location>
        <begin position="1"/>
        <end position="23"/>
    </location>
</feature>
<dbReference type="EMBL" id="CAUOFW020006505">
    <property type="protein sequence ID" value="CAK9175011.1"/>
    <property type="molecule type" value="Genomic_DNA"/>
</dbReference>
<sequence length="149" mass="17034">MFLGVSQLIICLVFPMLHPICMEFLPKSFLSRKMQPLLIASEESHFLLRIFNGSIQTLDSIKDRISQIFNDIFCSKPNRDLVDRRGSEIFPNAIKDMIAANVGDGYELRRAEWWSQKKDCDDEGDGSSAVFNALDEMLKGSLNRLKSMR</sequence>
<dbReference type="Proteomes" id="UP001642360">
    <property type="component" value="Unassembled WGS sequence"/>
</dbReference>
<organism evidence="2 3">
    <name type="scientific">Ilex paraguariensis</name>
    <name type="common">yerba mate</name>
    <dbReference type="NCBI Taxonomy" id="185542"/>
    <lineage>
        <taxon>Eukaryota</taxon>
        <taxon>Viridiplantae</taxon>
        <taxon>Streptophyta</taxon>
        <taxon>Embryophyta</taxon>
        <taxon>Tracheophyta</taxon>
        <taxon>Spermatophyta</taxon>
        <taxon>Magnoliopsida</taxon>
        <taxon>eudicotyledons</taxon>
        <taxon>Gunneridae</taxon>
        <taxon>Pentapetalae</taxon>
        <taxon>asterids</taxon>
        <taxon>campanulids</taxon>
        <taxon>Aquifoliales</taxon>
        <taxon>Aquifoliaceae</taxon>
        <taxon>Ilex</taxon>
    </lineage>
</organism>